<dbReference type="GO" id="GO:0003677">
    <property type="term" value="F:DNA binding"/>
    <property type="evidence" value="ECO:0007669"/>
    <property type="project" value="InterPro"/>
</dbReference>
<dbReference type="Proteomes" id="UP001190700">
    <property type="component" value="Unassembled WGS sequence"/>
</dbReference>
<accession>A0AAE0KZF3</accession>
<feature type="domain" description="Hemimethylated DNA-binding" evidence="1">
    <location>
        <begin position="19"/>
        <end position="134"/>
    </location>
</feature>
<dbReference type="SUPFAM" id="SSF141255">
    <property type="entry name" value="YccV-like"/>
    <property type="match status" value="1"/>
</dbReference>
<evidence type="ECO:0000313" key="2">
    <source>
        <dbReference type="EMBL" id="KAK3266297.1"/>
    </source>
</evidence>
<keyword evidence="3" id="KW-1185">Reference proteome</keyword>
<dbReference type="InterPro" id="IPR011722">
    <property type="entry name" value="Hemimethylated_DNA-bd_dom"/>
</dbReference>
<dbReference type="Pfam" id="PF08755">
    <property type="entry name" value="YccV-like"/>
    <property type="match status" value="1"/>
</dbReference>
<dbReference type="Gene3D" id="2.30.30.390">
    <property type="entry name" value="Hemimethylated DNA-binding domain"/>
    <property type="match status" value="1"/>
</dbReference>
<protein>
    <recommendedName>
        <fullName evidence="1">Hemimethylated DNA-binding domain-containing protein</fullName>
    </recommendedName>
</protein>
<dbReference type="NCBIfam" id="TIGR02097">
    <property type="entry name" value="yccV"/>
    <property type="match status" value="1"/>
</dbReference>
<sequence>MSSWRQGGGLPSDVPLEQQARLAAGRCLVPGVHIRHAKYGYSALVVGAEPRCNAPPEWKETMGVSKLPRATNQAFYHCIVLQGEGRQPGQFTFVAEENCEVVEEEPSPVEGSMLRAFLEKIFVWEGATSDYLPTALLESILREQLFTGELFMNVLSMALEEDL</sequence>
<evidence type="ECO:0000259" key="1">
    <source>
        <dbReference type="SMART" id="SM00992"/>
    </source>
</evidence>
<dbReference type="AlphaFoldDB" id="A0AAE0KZF3"/>
<proteinExistence type="predicted"/>
<gene>
    <name evidence="2" type="ORF">CYMTET_25069</name>
</gene>
<comment type="caution">
    <text evidence="2">The sequence shown here is derived from an EMBL/GenBank/DDBJ whole genome shotgun (WGS) entry which is preliminary data.</text>
</comment>
<name>A0AAE0KZF3_9CHLO</name>
<organism evidence="2 3">
    <name type="scientific">Cymbomonas tetramitiformis</name>
    <dbReference type="NCBI Taxonomy" id="36881"/>
    <lineage>
        <taxon>Eukaryota</taxon>
        <taxon>Viridiplantae</taxon>
        <taxon>Chlorophyta</taxon>
        <taxon>Pyramimonadophyceae</taxon>
        <taxon>Pyramimonadales</taxon>
        <taxon>Pyramimonadaceae</taxon>
        <taxon>Cymbomonas</taxon>
    </lineage>
</organism>
<dbReference type="SMART" id="SM00992">
    <property type="entry name" value="YccV-like"/>
    <property type="match status" value="1"/>
</dbReference>
<evidence type="ECO:0000313" key="3">
    <source>
        <dbReference type="Proteomes" id="UP001190700"/>
    </source>
</evidence>
<dbReference type="InterPro" id="IPR036623">
    <property type="entry name" value="Hemimethylated_DNA-bd_sf"/>
</dbReference>
<reference evidence="2 3" key="1">
    <citation type="journal article" date="2015" name="Genome Biol. Evol.">
        <title>Comparative Genomics of a Bacterivorous Green Alga Reveals Evolutionary Causalities and Consequences of Phago-Mixotrophic Mode of Nutrition.</title>
        <authorList>
            <person name="Burns J.A."/>
            <person name="Paasch A."/>
            <person name="Narechania A."/>
            <person name="Kim E."/>
        </authorList>
    </citation>
    <scope>NUCLEOTIDE SEQUENCE [LARGE SCALE GENOMIC DNA]</scope>
    <source>
        <strain evidence="2 3">PLY_AMNH</strain>
    </source>
</reference>
<dbReference type="EMBL" id="LGRX02013254">
    <property type="protein sequence ID" value="KAK3266297.1"/>
    <property type="molecule type" value="Genomic_DNA"/>
</dbReference>